<evidence type="ECO:0000313" key="5">
    <source>
        <dbReference type="EMBL" id="GJE84636.1"/>
    </source>
</evidence>
<dbReference type="GO" id="GO:0032259">
    <property type="term" value="P:methylation"/>
    <property type="evidence" value="ECO:0007669"/>
    <property type="project" value="UniProtKB-KW"/>
</dbReference>
<organism evidence="5 6">
    <name type="scientific">Phanerochaete sordida</name>
    <dbReference type="NCBI Taxonomy" id="48140"/>
    <lineage>
        <taxon>Eukaryota</taxon>
        <taxon>Fungi</taxon>
        <taxon>Dikarya</taxon>
        <taxon>Basidiomycota</taxon>
        <taxon>Agaricomycotina</taxon>
        <taxon>Agaricomycetes</taxon>
        <taxon>Polyporales</taxon>
        <taxon>Phanerochaetaceae</taxon>
        <taxon>Phanerochaete</taxon>
    </lineage>
</organism>
<dbReference type="PROSITE" id="PS51585">
    <property type="entry name" value="SAM_MT_TPMT"/>
    <property type="match status" value="1"/>
</dbReference>
<dbReference type="Gene3D" id="3.40.50.150">
    <property type="entry name" value="Vaccinia Virus protein VP39"/>
    <property type="match status" value="1"/>
</dbReference>
<gene>
    <name evidence="5" type="ORF">PsYK624_007120</name>
</gene>
<accession>A0A9P3FXZ1</accession>
<name>A0A9P3FXZ1_9APHY</name>
<comment type="caution">
    <text evidence="5">The sequence shown here is derived from an EMBL/GenBank/DDBJ whole genome shotgun (WGS) entry which is preliminary data.</text>
</comment>
<evidence type="ECO:0000313" key="6">
    <source>
        <dbReference type="Proteomes" id="UP000703269"/>
    </source>
</evidence>
<reference evidence="5 6" key="1">
    <citation type="submission" date="2021-08" db="EMBL/GenBank/DDBJ databases">
        <title>Draft Genome Sequence of Phanerochaete sordida strain YK-624.</title>
        <authorList>
            <person name="Mori T."/>
            <person name="Dohra H."/>
            <person name="Suzuki T."/>
            <person name="Kawagishi H."/>
            <person name="Hirai H."/>
        </authorList>
    </citation>
    <scope>NUCLEOTIDE SEQUENCE [LARGE SCALE GENOMIC DNA]</scope>
    <source>
        <strain evidence="5 6">YK-624</strain>
    </source>
</reference>
<keyword evidence="6" id="KW-1185">Reference proteome</keyword>
<dbReference type="GO" id="GO:0008757">
    <property type="term" value="F:S-adenosylmethionine-dependent methyltransferase activity"/>
    <property type="evidence" value="ECO:0007669"/>
    <property type="project" value="InterPro"/>
</dbReference>
<evidence type="ECO:0000256" key="4">
    <source>
        <dbReference type="ARBA" id="ARBA00022691"/>
    </source>
</evidence>
<evidence type="ECO:0000256" key="2">
    <source>
        <dbReference type="ARBA" id="ARBA00022603"/>
    </source>
</evidence>
<protein>
    <submittedName>
        <fullName evidence="5">S-adenosyl-L-methionine-dependent methyltransferase</fullName>
    </submittedName>
</protein>
<dbReference type="InterPro" id="IPR008854">
    <property type="entry name" value="TPMT"/>
</dbReference>
<keyword evidence="2 5" id="KW-0489">Methyltransferase</keyword>
<evidence type="ECO:0000256" key="1">
    <source>
        <dbReference type="ARBA" id="ARBA00022553"/>
    </source>
</evidence>
<dbReference type="Pfam" id="PF05724">
    <property type="entry name" value="TPMT"/>
    <property type="match status" value="1"/>
</dbReference>
<sequence>MATSHNLTFEEQFAQVRKFVGADPDQGWDDAWKAGLIPWDAGEVQPALRDLLNSGELKLPKAGRALVPGCGKGYDGPLIASATGLDTLSVDISSTAVEQAKEYVSKLGLPDTTRISYELKDFFTLGASEDEKFDLVYDYTFFPAIPPSRRGEWGQVIRRIVKPGGYLVALAFPIDPPREGGPPFFVRPEHYVDVIGDGWEKVIDKVPETSLEGRAGRERLLVWKKL</sequence>
<proteinExistence type="predicted"/>
<dbReference type="EMBL" id="BPQB01000001">
    <property type="protein sequence ID" value="GJE84636.1"/>
    <property type="molecule type" value="Genomic_DNA"/>
</dbReference>
<dbReference type="PANTHER" id="PTHR32183">
    <property type="match status" value="1"/>
</dbReference>
<dbReference type="SUPFAM" id="SSF53335">
    <property type="entry name" value="S-adenosyl-L-methionine-dependent methyltransferases"/>
    <property type="match status" value="1"/>
</dbReference>
<dbReference type="CDD" id="cd02440">
    <property type="entry name" value="AdoMet_MTases"/>
    <property type="match status" value="1"/>
</dbReference>
<dbReference type="OrthoDB" id="276151at2759"/>
<evidence type="ECO:0000256" key="3">
    <source>
        <dbReference type="ARBA" id="ARBA00022679"/>
    </source>
</evidence>
<keyword evidence="3" id="KW-0808">Transferase</keyword>
<dbReference type="Proteomes" id="UP000703269">
    <property type="component" value="Unassembled WGS sequence"/>
</dbReference>
<keyword evidence="4" id="KW-0949">S-adenosyl-L-methionine</keyword>
<dbReference type="PANTHER" id="PTHR32183:SF6">
    <property type="entry name" value="CYSTEINE SULFINATE DESULFINASE_CYSTEINE DESULFURASE AND RELATED ENZYMES"/>
    <property type="match status" value="1"/>
</dbReference>
<dbReference type="InterPro" id="IPR029063">
    <property type="entry name" value="SAM-dependent_MTases_sf"/>
</dbReference>
<dbReference type="AlphaFoldDB" id="A0A9P3FXZ1"/>
<keyword evidence="1" id="KW-0597">Phosphoprotein</keyword>